<dbReference type="SUPFAM" id="SSF56436">
    <property type="entry name" value="C-type lectin-like"/>
    <property type="match status" value="1"/>
</dbReference>
<dbReference type="KEGG" id="fpn:ABE65_004795"/>
<dbReference type="InterPro" id="IPR051043">
    <property type="entry name" value="Sulfatase_Mod_Factor_Kinase"/>
</dbReference>
<dbReference type="InterPro" id="IPR005532">
    <property type="entry name" value="SUMF_dom"/>
</dbReference>
<feature type="domain" description="Sulfatase-modifying factor enzyme-like" evidence="4">
    <location>
        <begin position="186"/>
        <end position="332"/>
    </location>
</feature>
<dbReference type="Pfam" id="PF12867">
    <property type="entry name" value="DinB_2"/>
    <property type="match status" value="1"/>
</dbReference>
<dbReference type="InterPro" id="IPR024775">
    <property type="entry name" value="DinB-like"/>
</dbReference>
<keyword evidence="2" id="KW-0408">Iron</keyword>
<evidence type="ECO:0008006" key="8">
    <source>
        <dbReference type="Google" id="ProtNLM"/>
    </source>
</evidence>
<dbReference type="InterPro" id="IPR042095">
    <property type="entry name" value="SUMF_sf"/>
</dbReference>
<evidence type="ECO:0000256" key="1">
    <source>
        <dbReference type="ARBA" id="ARBA00023002"/>
    </source>
</evidence>
<proteinExistence type="predicted"/>
<evidence type="ECO:0000259" key="5">
    <source>
        <dbReference type="Pfam" id="PF12867"/>
    </source>
</evidence>
<evidence type="ECO:0000313" key="7">
    <source>
        <dbReference type="Proteomes" id="UP000076623"/>
    </source>
</evidence>
<keyword evidence="7" id="KW-1185">Reference proteome</keyword>
<feature type="domain" description="Sulfatase-modifying factor enzyme-like" evidence="4">
    <location>
        <begin position="334"/>
        <end position="423"/>
    </location>
</feature>
<dbReference type="Gene3D" id="3.90.1580.10">
    <property type="entry name" value="paralog of FGE (formylglycine-generating enzyme)"/>
    <property type="match status" value="1"/>
</dbReference>
<dbReference type="InterPro" id="IPR016187">
    <property type="entry name" value="CTDL_fold"/>
</dbReference>
<dbReference type="PANTHER" id="PTHR23150">
    <property type="entry name" value="SULFATASE MODIFYING FACTOR 1, 2"/>
    <property type="match status" value="1"/>
</dbReference>
<organism evidence="6 7">
    <name type="scientific">Fictibacillus phosphorivorans</name>
    <dbReference type="NCBI Taxonomy" id="1221500"/>
    <lineage>
        <taxon>Bacteria</taxon>
        <taxon>Bacillati</taxon>
        <taxon>Bacillota</taxon>
        <taxon>Bacilli</taxon>
        <taxon>Bacillales</taxon>
        <taxon>Fictibacillaceae</taxon>
        <taxon>Fictibacillus</taxon>
    </lineage>
</organism>
<name>A0A160ILD4_9BACL</name>
<dbReference type="RefSeq" id="WP_066391924.1">
    <property type="nucleotide sequence ID" value="NZ_CP015378.1"/>
</dbReference>
<dbReference type="GO" id="GO:0052699">
    <property type="term" value="P:ergothioneine biosynthetic process"/>
    <property type="evidence" value="ECO:0007669"/>
    <property type="project" value="InterPro"/>
</dbReference>
<reference evidence="6 7" key="1">
    <citation type="submission" date="2016-04" db="EMBL/GenBank/DDBJ databases">
        <title>Complete genome sequence of Fictibacillus phosphorivorans G25-29, a strain toxic to nematodes.</title>
        <authorList>
            <person name="Zheng Z."/>
        </authorList>
    </citation>
    <scope>NUCLEOTIDE SEQUENCE [LARGE SCALE GENOMIC DNA]</scope>
    <source>
        <strain evidence="6 7">G25-29</strain>
    </source>
</reference>
<dbReference type="InterPro" id="IPR017806">
    <property type="entry name" value="EgtB"/>
</dbReference>
<gene>
    <name evidence="6" type="ORF">ABE65_004795</name>
</gene>
<comment type="pathway">
    <text evidence="3">Amino-acid biosynthesis; ergothioneine biosynthesis.</text>
</comment>
<dbReference type="AlphaFoldDB" id="A0A160ILD4"/>
<evidence type="ECO:0000256" key="2">
    <source>
        <dbReference type="ARBA" id="ARBA00023004"/>
    </source>
</evidence>
<dbReference type="EMBL" id="CP015378">
    <property type="protein sequence ID" value="ANC76162.1"/>
    <property type="molecule type" value="Genomic_DNA"/>
</dbReference>
<evidence type="ECO:0000256" key="3">
    <source>
        <dbReference type="ARBA" id="ARBA00037882"/>
    </source>
</evidence>
<accession>A0A160ILD4</accession>
<dbReference type="PANTHER" id="PTHR23150:SF36">
    <property type="entry name" value="HERCYNINE OXYGENASE"/>
    <property type="match status" value="1"/>
</dbReference>
<dbReference type="STRING" id="1221500.ABE65_004795"/>
<keyword evidence="1" id="KW-0560">Oxidoreductase</keyword>
<dbReference type="NCBIfam" id="TIGR03440">
    <property type="entry name" value="egtB_TIGR03440"/>
    <property type="match status" value="1"/>
</dbReference>
<evidence type="ECO:0000313" key="6">
    <source>
        <dbReference type="EMBL" id="ANC76162.1"/>
    </source>
</evidence>
<dbReference type="Pfam" id="PF03781">
    <property type="entry name" value="FGE-sulfatase"/>
    <property type="match status" value="2"/>
</dbReference>
<protein>
    <recommendedName>
        <fullName evidence="8">Ergothioneine biosynthesis protein EgtB</fullName>
    </recommendedName>
</protein>
<feature type="domain" description="DinB-like" evidence="5">
    <location>
        <begin position="14"/>
        <end position="149"/>
    </location>
</feature>
<dbReference type="Proteomes" id="UP000076623">
    <property type="component" value="Chromosome"/>
</dbReference>
<sequence>MAIDQIAVERLIGQFERIRSLSEKLASKLQNEDTIIQAMPDVSPPKWHLAHTTWFFERFILKEKNSSYIPFNPKYDYLFNSYYETIGSYHPRHSRGVLSRPSMDEVYAYRDYVNTEILSLLRDYGDEVPKEVEDLIEIGLQHEQQHQELLLTDVKYNFSCNPLLPSYTESSSSPDHTNSRQKSQVTEIKIEGGLVEIGFDGPGFSFDNERPRHKVWLNAYQISSHPVTNGEYLSFIEAGGYEQPEHWLSDGWATVKKEKWKHPLYWRKSEDGWYTFTLTGEKKLNLDEPVCHVSFYEADAFARWSGKRLPTEAEWEYAMSSIPIEGNFVEEESYHPMTSETQNKSPIKKAFGDVWEWTSSPYTSYPESKPLEGALGEYNAKFMCNQIVLRGGSCATSKWHIRPTYRNFFQADKRWQFSGIRLAGDLT</sequence>
<evidence type="ECO:0000259" key="4">
    <source>
        <dbReference type="Pfam" id="PF03781"/>
    </source>
</evidence>